<accession>A0A6N7Y1R9</accession>
<dbReference type="Proteomes" id="UP000469523">
    <property type="component" value="Unassembled WGS sequence"/>
</dbReference>
<organism evidence="1 2">
    <name type="scientific">Tissierella pigra</name>
    <dbReference type="NCBI Taxonomy" id="2607614"/>
    <lineage>
        <taxon>Bacteria</taxon>
        <taxon>Bacillati</taxon>
        <taxon>Bacillota</taxon>
        <taxon>Tissierellia</taxon>
        <taxon>Tissierellales</taxon>
        <taxon>Tissierellaceae</taxon>
        <taxon>Tissierella</taxon>
    </lineage>
</organism>
<dbReference type="EMBL" id="VUNQ01000021">
    <property type="protein sequence ID" value="MSU01960.1"/>
    <property type="molecule type" value="Genomic_DNA"/>
</dbReference>
<evidence type="ECO:0000313" key="2">
    <source>
        <dbReference type="Proteomes" id="UP000469523"/>
    </source>
</evidence>
<comment type="caution">
    <text evidence="1">The sequence shown here is derived from an EMBL/GenBank/DDBJ whole genome shotgun (WGS) entry which is preliminary data.</text>
</comment>
<dbReference type="AlphaFoldDB" id="A0A6N7Y1R9"/>
<sequence length="178" mass="20740">MDKNILSYANKETNVMLLYNEFGEPILSISREFTKNSECLYISVVDGEETTPLYPPLWHNPKADKKNNETPKHTGGKKPYLMLMIDEIEELRSQGVKNVEELIGYVACLGKYIEWNTGKLIHKRSKKPIQYKDLLNIYSCSNKKLNKMINLMKEHDLLYYTDEGYFISSKYIKKGKSK</sequence>
<name>A0A6N7Y1R9_9FIRM</name>
<evidence type="ECO:0000313" key="1">
    <source>
        <dbReference type="EMBL" id="MSU01960.1"/>
    </source>
</evidence>
<keyword evidence="2" id="KW-1185">Reference proteome</keyword>
<proteinExistence type="predicted"/>
<protein>
    <submittedName>
        <fullName evidence="1">Uncharacterized protein</fullName>
    </submittedName>
</protein>
<gene>
    <name evidence="1" type="ORF">FYJ83_10820</name>
</gene>
<reference evidence="1 2" key="1">
    <citation type="submission" date="2019-09" db="EMBL/GenBank/DDBJ databases">
        <title>In-depth cultivation of the pig gut microbiome towards novel bacterial diversity and tailored functional studies.</title>
        <authorList>
            <person name="Wylensek D."/>
            <person name="Hitch T.C.A."/>
            <person name="Clavel T."/>
        </authorList>
    </citation>
    <scope>NUCLEOTIDE SEQUENCE [LARGE SCALE GENOMIC DNA]</scope>
    <source>
        <strain evidence="1 2">WCA3-693-APC-4?</strain>
    </source>
</reference>